<feature type="signal peptide" evidence="6">
    <location>
        <begin position="1"/>
        <end position="24"/>
    </location>
</feature>
<keyword evidence="3" id="KW-0813">Transport</keyword>
<organism evidence="8 9">
    <name type="scientific">Devosia soli</name>
    <dbReference type="NCBI Taxonomy" id="361041"/>
    <lineage>
        <taxon>Bacteria</taxon>
        <taxon>Pseudomonadati</taxon>
        <taxon>Pseudomonadota</taxon>
        <taxon>Alphaproteobacteria</taxon>
        <taxon>Hyphomicrobiales</taxon>
        <taxon>Devosiaceae</taxon>
        <taxon>Devosia</taxon>
    </lineage>
</organism>
<evidence type="ECO:0000313" key="9">
    <source>
        <dbReference type="Proteomes" id="UP000033514"/>
    </source>
</evidence>
<dbReference type="OrthoDB" id="9793175at2"/>
<proteinExistence type="inferred from homology"/>
<evidence type="ECO:0000256" key="2">
    <source>
        <dbReference type="ARBA" id="ARBA00008814"/>
    </source>
</evidence>
<dbReference type="AlphaFoldDB" id="A0A0F5L706"/>
<evidence type="ECO:0000256" key="3">
    <source>
        <dbReference type="ARBA" id="ARBA00022448"/>
    </source>
</evidence>
<dbReference type="EMBL" id="LAJG01000022">
    <property type="protein sequence ID" value="KKB78176.1"/>
    <property type="molecule type" value="Genomic_DNA"/>
</dbReference>
<dbReference type="GO" id="GO:1901678">
    <property type="term" value="P:iron coordination entity transport"/>
    <property type="evidence" value="ECO:0007669"/>
    <property type="project" value="UniProtKB-ARBA"/>
</dbReference>
<evidence type="ECO:0000313" key="8">
    <source>
        <dbReference type="EMBL" id="KKB78176.1"/>
    </source>
</evidence>
<protein>
    <submittedName>
        <fullName evidence="8">Iron ABC transporter substrate-binding protein</fullName>
    </submittedName>
</protein>
<dbReference type="Pfam" id="PF01497">
    <property type="entry name" value="Peripla_BP_2"/>
    <property type="match status" value="1"/>
</dbReference>
<comment type="subcellular location">
    <subcellularLocation>
        <location evidence="1">Cell envelope</location>
    </subcellularLocation>
</comment>
<dbReference type="GO" id="GO:0030288">
    <property type="term" value="C:outer membrane-bounded periplasmic space"/>
    <property type="evidence" value="ECO:0007669"/>
    <property type="project" value="TreeGrafter"/>
</dbReference>
<keyword evidence="5 6" id="KW-0732">Signal</keyword>
<keyword evidence="9" id="KW-1185">Reference proteome</keyword>
<feature type="domain" description="Fe/B12 periplasmic-binding" evidence="7">
    <location>
        <begin position="66"/>
        <end position="328"/>
    </location>
</feature>
<evidence type="ECO:0000256" key="5">
    <source>
        <dbReference type="ARBA" id="ARBA00022729"/>
    </source>
</evidence>
<keyword evidence="4" id="KW-0410">Iron transport</keyword>
<gene>
    <name evidence="8" type="ORF">VW35_10935</name>
</gene>
<dbReference type="PANTHER" id="PTHR30532">
    <property type="entry name" value="IRON III DICITRATE-BINDING PERIPLASMIC PROTEIN"/>
    <property type="match status" value="1"/>
</dbReference>
<accession>A0A0F5L706</accession>
<evidence type="ECO:0000256" key="1">
    <source>
        <dbReference type="ARBA" id="ARBA00004196"/>
    </source>
</evidence>
<comment type="caution">
    <text evidence="8">The sequence shown here is derived from an EMBL/GenBank/DDBJ whole genome shotgun (WGS) entry which is preliminary data.</text>
</comment>
<dbReference type="InterPro" id="IPR002491">
    <property type="entry name" value="ABC_transptr_periplasmic_BD"/>
</dbReference>
<dbReference type="PANTHER" id="PTHR30532:SF25">
    <property type="entry name" value="IRON(III) DICITRATE-BINDING PERIPLASMIC PROTEIN"/>
    <property type="match status" value="1"/>
</dbReference>
<keyword evidence="4" id="KW-0408">Iron</keyword>
<dbReference type="Proteomes" id="UP000033514">
    <property type="component" value="Unassembled WGS sequence"/>
</dbReference>
<comment type="similarity">
    <text evidence="2">Belongs to the bacterial solute-binding protein 8 family.</text>
</comment>
<dbReference type="PATRIC" id="fig|361041.3.peg.1554"/>
<dbReference type="CDD" id="cd01146">
    <property type="entry name" value="FhuD"/>
    <property type="match status" value="1"/>
</dbReference>
<feature type="chain" id="PRO_5002491649" evidence="6">
    <location>
        <begin position="25"/>
        <end position="328"/>
    </location>
</feature>
<dbReference type="RefSeq" id="WP_046143111.1">
    <property type="nucleotide sequence ID" value="NZ_LAJG01000022.1"/>
</dbReference>
<evidence type="ECO:0000259" key="7">
    <source>
        <dbReference type="PROSITE" id="PS50983"/>
    </source>
</evidence>
<evidence type="ECO:0000256" key="6">
    <source>
        <dbReference type="SAM" id="SignalP"/>
    </source>
</evidence>
<name>A0A0F5L706_9HYPH</name>
<sequence length="328" mass="34841">MRFSLRGLAAVSIGFLALCLPGLAQEASYTAPRALVGHGSDQPDGVFPRTIKHVLGETTLTSEPKRVAILSTGQFDSALAVGVVPIATTRGTGQAGLVDPYLVAAYPALADQFETVIDLGLRLEIDLEALAEARPDLILVNAAGDAPEERAQYEMLSKIAPTVATNATGVNWKVIYLLAADALGRREAAEAFLDQYHADADAFAARLGDPVPTVSFLQSTGDRTRIFGVSSFAGSIAEDMGLVRPESQDFSKTSEDISTELLDRADADWIFYAGRGDGLNVITQAPLWPTLSAVASGQAVEVDFDPFFFNAGPTAARIVLEKIAETIR</sequence>
<keyword evidence="4" id="KW-0406">Ion transport</keyword>
<dbReference type="SUPFAM" id="SSF53807">
    <property type="entry name" value="Helical backbone' metal receptor"/>
    <property type="match status" value="1"/>
</dbReference>
<dbReference type="Gene3D" id="3.40.50.1980">
    <property type="entry name" value="Nitrogenase molybdenum iron protein domain"/>
    <property type="match status" value="2"/>
</dbReference>
<dbReference type="InterPro" id="IPR051313">
    <property type="entry name" value="Bact_iron-sidero_bind"/>
</dbReference>
<dbReference type="STRING" id="361041.VW35_10935"/>
<reference evidence="8 9" key="1">
    <citation type="submission" date="2015-03" db="EMBL/GenBank/DDBJ databases">
        <authorList>
            <person name="Hassan Y.I."/>
            <person name="Lepp D."/>
            <person name="Zhou T."/>
        </authorList>
    </citation>
    <scope>NUCLEOTIDE SEQUENCE [LARGE SCALE GENOMIC DNA]</scope>
    <source>
        <strain evidence="8 9">GH2-10</strain>
    </source>
</reference>
<dbReference type="PROSITE" id="PS50983">
    <property type="entry name" value="FE_B12_PBP"/>
    <property type="match status" value="1"/>
</dbReference>
<evidence type="ECO:0000256" key="4">
    <source>
        <dbReference type="ARBA" id="ARBA00022496"/>
    </source>
</evidence>